<evidence type="ECO:0000256" key="4">
    <source>
        <dbReference type="ARBA" id="ARBA00022475"/>
    </source>
</evidence>
<keyword evidence="3" id="KW-0050">Antiport</keyword>
<keyword evidence="7" id="KW-0406">Ion transport</keyword>
<dbReference type="Pfam" id="PF02080">
    <property type="entry name" value="TrkA_C"/>
    <property type="match status" value="2"/>
</dbReference>
<dbReference type="GO" id="GO:0008324">
    <property type="term" value="F:monoatomic cation transmembrane transporter activity"/>
    <property type="evidence" value="ECO:0007669"/>
    <property type="project" value="InterPro"/>
</dbReference>
<accession>B0MDZ8</accession>
<dbReference type="InterPro" id="IPR036721">
    <property type="entry name" value="RCK_C_sf"/>
</dbReference>
<comment type="caution">
    <text evidence="11">The sequence shown here is derived from an EMBL/GenBank/DDBJ whole genome shotgun (WGS) entry which is preliminary data.</text>
</comment>
<proteinExistence type="predicted"/>
<dbReference type="Gene3D" id="1.20.1530.20">
    <property type="match status" value="1"/>
</dbReference>
<dbReference type="STRING" id="411490.ANACAC_01791"/>
<evidence type="ECO:0000256" key="2">
    <source>
        <dbReference type="ARBA" id="ARBA00022448"/>
    </source>
</evidence>
<dbReference type="PANTHER" id="PTHR32507:SF7">
    <property type="entry name" value="K(+)_H(+) ANTIPORTER NHAP2"/>
    <property type="match status" value="1"/>
</dbReference>
<evidence type="ECO:0000256" key="5">
    <source>
        <dbReference type="ARBA" id="ARBA00022692"/>
    </source>
</evidence>
<comment type="subcellular location">
    <subcellularLocation>
        <location evidence="1">Cell membrane</location>
        <topology evidence="1">Multi-pass membrane protein</topology>
    </subcellularLocation>
</comment>
<dbReference type="HOGENOM" id="CLU_005912_9_1_9"/>
<dbReference type="InterPro" id="IPR038770">
    <property type="entry name" value="Na+/solute_symporter_sf"/>
</dbReference>
<dbReference type="Proteomes" id="UP000004935">
    <property type="component" value="Unassembled WGS sequence"/>
</dbReference>
<feature type="transmembrane region" description="Helical" evidence="9">
    <location>
        <begin position="225"/>
        <end position="250"/>
    </location>
</feature>
<dbReference type="eggNOG" id="COG3263">
    <property type="taxonomic scope" value="Bacteria"/>
</dbReference>
<keyword evidence="12" id="KW-1185">Reference proteome</keyword>
<keyword evidence="5 9" id="KW-0812">Transmembrane</keyword>
<evidence type="ECO:0000313" key="11">
    <source>
        <dbReference type="EMBL" id="EDR98168.1"/>
    </source>
</evidence>
<feature type="transmembrane region" description="Helical" evidence="9">
    <location>
        <begin position="364"/>
        <end position="386"/>
    </location>
</feature>
<feature type="domain" description="RCK C-terminal" evidence="10">
    <location>
        <begin position="400"/>
        <end position="462"/>
    </location>
</feature>
<gene>
    <name evidence="11" type="ORF">ANACAC_01791</name>
</gene>
<protein>
    <submittedName>
        <fullName evidence="11">TrkA C-terminal domain protein</fullName>
    </submittedName>
</protein>
<organism evidence="11 12">
    <name type="scientific">Anaerostipes caccae (strain DSM 14662 / CCUG 47493 / JCM 13470 / NCIMB 13811 / L1-92)</name>
    <dbReference type="NCBI Taxonomy" id="411490"/>
    <lineage>
        <taxon>Bacteria</taxon>
        <taxon>Bacillati</taxon>
        <taxon>Bacillota</taxon>
        <taxon>Clostridia</taxon>
        <taxon>Lachnospirales</taxon>
        <taxon>Lachnospiraceae</taxon>
        <taxon>Anaerostipes</taxon>
    </lineage>
</organism>
<dbReference type="Pfam" id="PF00999">
    <property type="entry name" value="Na_H_Exchanger"/>
    <property type="match status" value="1"/>
</dbReference>
<feature type="transmembrane region" description="Helical" evidence="9">
    <location>
        <begin position="31"/>
        <end position="52"/>
    </location>
</feature>
<feature type="transmembrane region" description="Helical" evidence="9">
    <location>
        <begin position="7"/>
        <end position="25"/>
    </location>
</feature>
<evidence type="ECO:0000256" key="1">
    <source>
        <dbReference type="ARBA" id="ARBA00004651"/>
    </source>
</evidence>
<keyword evidence="8 9" id="KW-0472">Membrane</keyword>
<evidence type="ECO:0000256" key="9">
    <source>
        <dbReference type="SAM" id="Phobius"/>
    </source>
</evidence>
<dbReference type="Gene3D" id="3.30.70.1450">
    <property type="entry name" value="Regulator of K+ conductance, C-terminal domain"/>
    <property type="match status" value="2"/>
</dbReference>
<reference evidence="11" key="1">
    <citation type="submission" date="2007-11" db="EMBL/GenBank/DDBJ databases">
        <authorList>
            <person name="Fulton L."/>
            <person name="Clifton S."/>
            <person name="Fulton B."/>
            <person name="Xu J."/>
            <person name="Minx P."/>
            <person name="Pepin K.H."/>
            <person name="Johnson M."/>
            <person name="Thiruvilangam P."/>
            <person name="Bhonagiri V."/>
            <person name="Nash W.E."/>
            <person name="Mardis E.R."/>
            <person name="Wilson R.K."/>
        </authorList>
    </citation>
    <scope>NUCLEOTIDE SEQUENCE [LARGE SCALE GENOMIC DNA]</scope>
    <source>
        <strain evidence="11">DSM 14662</strain>
    </source>
</reference>
<feature type="transmembrane region" description="Helical" evidence="9">
    <location>
        <begin position="271"/>
        <end position="290"/>
    </location>
</feature>
<evidence type="ECO:0000259" key="10">
    <source>
        <dbReference type="PROSITE" id="PS51202"/>
    </source>
</evidence>
<evidence type="ECO:0000256" key="8">
    <source>
        <dbReference type="ARBA" id="ARBA00023136"/>
    </source>
</evidence>
<dbReference type="PROSITE" id="PS51202">
    <property type="entry name" value="RCK_C"/>
    <property type="match status" value="2"/>
</dbReference>
<feature type="domain" description="RCK C-terminal" evidence="10">
    <location>
        <begin position="466"/>
        <end position="535"/>
    </location>
</feature>
<dbReference type="PANTHER" id="PTHR32507">
    <property type="entry name" value="NA(+)/H(+) ANTIPORTER 1"/>
    <property type="match status" value="1"/>
</dbReference>
<dbReference type="GO" id="GO:0015297">
    <property type="term" value="F:antiporter activity"/>
    <property type="evidence" value="ECO:0007669"/>
    <property type="project" value="UniProtKB-KW"/>
</dbReference>
<keyword evidence="6 9" id="KW-1133">Transmembrane helix</keyword>
<feature type="transmembrane region" description="Helical" evidence="9">
    <location>
        <begin position="64"/>
        <end position="81"/>
    </location>
</feature>
<feature type="transmembrane region" description="Helical" evidence="9">
    <location>
        <begin position="302"/>
        <end position="322"/>
    </location>
</feature>
<evidence type="ECO:0000313" key="12">
    <source>
        <dbReference type="Proteomes" id="UP000004935"/>
    </source>
</evidence>
<dbReference type="GO" id="GO:1902600">
    <property type="term" value="P:proton transmembrane transport"/>
    <property type="evidence" value="ECO:0007669"/>
    <property type="project" value="InterPro"/>
</dbReference>
<feature type="transmembrane region" description="Helical" evidence="9">
    <location>
        <begin position="334"/>
        <end position="358"/>
    </location>
</feature>
<evidence type="ECO:0000256" key="6">
    <source>
        <dbReference type="ARBA" id="ARBA00022989"/>
    </source>
</evidence>
<dbReference type="EMBL" id="ABAX03000012">
    <property type="protein sequence ID" value="EDR98168.1"/>
    <property type="molecule type" value="Genomic_DNA"/>
</dbReference>
<name>B0MDZ8_ANACD</name>
<dbReference type="InterPro" id="IPR006153">
    <property type="entry name" value="Cation/H_exchanger_TM"/>
</dbReference>
<evidence type="ECO:0000256" key="3">
    <source>
        <dbReference type="ARBA" id="ARBA00022449"/>
    </source>
</evidence>
<dbReference type="AlphaFoldDB" id="B0MDZ8"/>
<dbReference type="NCBIfam" id="NF003715">
    <property type="entry name" value="PRK05326.1-2"/>
    <property type="match status" value="1"/>
</dbReference>
<dbReference type="GO" id="GO:0006813">
    <property type="term" value="P:potassium ion transport"/>
    <property type="evidence" value="ECO:0007669"/>
    <property type="project" value="InterPro"/>
</dbReference>
<reference evidence="11" key="2">
    <citation type="submission" date="2013-11" db="EMBL/GenBank/DDBJ databases">
        <title>Draft genome sequence of Anaerostipes caccae (DSM 14662).</title>
        <authorList>
            <person name="Sudarsanam P."/>
            <person name="Ley R."/>
            <person name="Guruge J."/>
            <person name="Turnbaugh P.J."/>
            <person name="Mahowald M."/>
            <person name="Liep D."/>
            <person name="Gordon J."/>
        </authorList>
    </citation>
    <scope>NUCLEOTIDE SEQUENCE</scope>
    <source>
        <strain evidence="11">DSM 14662</strain>
    </source>
</reference>
<dbReference type="NCBIfam" id="NF003716">
    <property type="entry name" value="PRK05326.1-3"/>
    <property type="match status" value="1"/>
</dbReference>
<dbReference type="SUPFAM" id="SSF116726">
    <property type="entry name" value="TrkA C-terminal domain-like"/>
    <property type="match status" value="2"/>
</dbReference>
<keyword evidence="2" id="KW-0813">Transport</keyword>
<dbReference type="InterPro" id="IPR006037">
    <property type="entry name" value="RCK_C"/>
</dbReference>
<feature type="transmembrane region" description="Helical" evidence="9">
    <location>
        <begin position="191"/>
        <end position="213"/>
    </location>
</feature>
<keyword evidence="4" id="KW-1003">Cell membrane</keyword>
<dbReference type="GO" id="GO:0005886">
    <property type="term" value="C:plasma membrane"/>
    <property type="evidence" value="ECO:0007669"/>
    <property type="project" value="UniProtKB-SubCell"/>
</dbReference>
<sequence>MTGEVSMELYLLLCAVVLLLCIFSNKISDKIGVPSLLIFMFLGMVFGSEGIFKIEFSDFQAAENICTAALIFIMFYGGYSTNWERAKPAAGRAAVLSTLGVAMTAALVGAFCHFILKLSLPESFLIGSVVSCTDAASVFSIFRSKNLNLEGNLAPLLEIESGSNDPFSYMLTVIALTVMKGGELDFIWKMVFLQLAVGAGVGAAVGIAGPKIIRKFKFCTDGFDAVFVLAAALISYALAGIMGGNGFLSVYLTGILMGNAKTKNKANVVRFFDNVTILAQIATFFLIGLLSYPSQMVSSLPATLVIILFLTLAARPVMVFILTGRYLKFREKIFVSFAGLRGASSIVFAIFASAGGVYMQSNVFHIVFGLALISVAVQGTFLPWAARRLDLIDEENDVRKTFNDYQEESAMTLMQLHISPGHHWENQKLKDVTLPEGSLAMVIRREDDIIIPKGDTVMMAGDDIAVNVPSFEAANEISLKEIKIEEDHPWRDKKIKELDLKEHILVAMIRRKDQDIIPNGETKIYKDDILVIYDE</sequence>
<evidence type="ECO:0000256" key="7">
    <source>
        <dbReference type="ARBA" id="ARBA00023065"/>
    </source>
</evidence>
<feature type="transmembrane region" description="Helical" evidence="9">
    <location>
        <begin position="93"/>
        <end position="116"/>
    </location>
</feature>